<protein>
    <submittedName>
        <fullName evidence="7">N-acetylglucosamine-6-phosphate deacetylase</fullName>
        <ecNumber evidence="7">3.5.1.25</ecNumber>
    </submittedName>
</protein>
<evidence type="ECO:0000256" key="2">
    <source>
        <dbReference type="ARBA" id="ARBA00022723"/>
    </source>
</evidence>
<comment type="caution">
    <text evidence="7">The sequence shown here is derived from an EMBL/GenBank/DDBJ whole genome shotgun (WGS) entry which is preliminary data.</text>
</comment>
<evidence type="ECO:0000313" key="8">
    <source>
        <dbReference type="Proteomes" id="UP001183176"/>
    </source>
</evidence>
<keyword evidence="8" id="KW-1185">Reference proteome</keyword>
<dbReference type="PIRSF" id="PIRSF038994">
    <property type="entry name" value="NagA"/>
    <property type="match status" value="1"/>
</dbReference>
<evidence type="ECO:0000256" key="4">
    <source>
        <dbReference type="ARBA" id="ARBA00023277"/>
    </source>
</evidence>
<reference evidence="8" key="1">
    <citation type="submission" date="2023-07" db="EMBL/GenBank/DDBJ databases">
        <title>30 novel species of actinomycetes from the DSMZ collection.</title>
        <authorList>
            <person name="Nouioui I."/>
        </authorList>
    </citation>
    <scope>NUCLEOTIDE SEQUENCE [LARGE SCALE GENOMIC DNA]</scope>
    <source>
        <strain evidence="8">DSM 44399</strain>
    </source>
</reference>
<dbReference type="Gene3D" id="2.30.40.10">
    <property type="entry name" value="Urease, subunit C, domain 1"/>
    <property type="match status" value="1"/>
</dbReference>
<dbReference type="Gene3D" id="3.20.20.140">
    <property type="entry name" value="Metal-dependent hydrolases"/>
    <property type="match status" value="1"/>
</dbReference>
<dbReference type="GO" id="GO:0008448">
    <property type="term" value="F:N-acetylglucosamine-6-phosphate deacetylase activity"/>
    <property type="evidence" value="ECO:0007669"/>
    <property type="project" value="UniProtKB-EC"/>
</dbReference>
<dbReference type="SUPFAM" id="SSF51556">
    <property type="entry name" value="Metallo-dependent hydrolases"/>
    <property type="match status" value="1"/>
</dbReference>
<dbReference type="Pfam" id="PF01979">
    <property type="entry name" value="Amidohydro_1"/>
    <property type="match status" value="1"/>
</dbReference>
<dbReference type="InterPro" id="IPR003764">
    <property type="entry name" value="GlcNAc_6-P_deAcase"/>
</dbReference>
<dbReference type="PANTHER" id="PTHR11113">
    <property type="entry name" value="N-ACETYLGLUCOSAMINE-6-PHOSPHATE DEACETYLASE"/>
    <property type="match status" value="1"/>
</dbReference>
<accession>A0ABU2JDJ4</accession>
<comment type="similarity">
    <text evidence="1 5">Belongs to the metallo-dependent hydrolases superfamily. NagA family.</text>
</comment>
<sequence>MTVLTGARVVTADGVHDGGWVGVDGALITEVGTGPVPSGAREDLGGGWLVPGFIDLHVHGGGGYDFTSSADDLLAGVCYHQSRGTTRTLASLMAGSLEAMSEQLSWIADLARKPDEHGVRVVGAHLEGPFLSSNRCGAQNGEHVISPDRQAMATLLEAGQGFVRTVTLAPELPGALDVIADLVQAGVVAAVGHTDADYDQAAAGFAAGASLTTHLFNAMRPVNHRKPGAAVAALESGAAFELINDGMHVHEAVISLAVRSGCGSLVLVTDAISATGVGDGEYSLGGLPVTVVDGKAVGTVSGSLAGSTLTMDEAFRRAVVEVGLSIEQAAESSSGNPARVLGLADRCGRIAAGLDADLVHLDEEFRLRRVMVGGRWL</sequence>
<dbReference type="Proteomes" id="UP001183176">
    <property type="component" value="Unassembled WGS sequence"/>
</dbReference>
<evidence type="ECO:0000256" key="5">
    <source>
        <dbReference type="PIRNR" id="PIRNR038994"/>
    </source>
</evidence>
<evidence type="ECO:0000256" key="1">
    <source>
        <dbReference type="ARBA" id="ARBA00010716"/>
    </source>
</evidence>
<evidence type="ECO:0000313" key="7">
    <source>
        <dbReference type="EMBL" id="MDT0263054.1"/>
    </source>
</evidence>
<dbReference type="PANTHER" id="PTHR11113:SF14">
    <property type="entry name" value="N-ACETYLGLUCOSAMINE-6-PHOSPHATE DEACETYLASE"/>
    <property type="match status" value="1"/>
</dbReference>
<name>A0ABU2JDJ4_9ACTN</name>
<keyword evidence="4 5" id="KW-0119">Carbohydrate metabolism</keyword>
<dbReference type="RefSeq" id="WP_311424200.1">
    <property type="nucleotide sequence ID" value="NZ_JAVREH010000027.1"/>
</dbReference>
<gene>
    <name evidence="7" type="primary">nagA</name>
    <name evidence="7" type="ORF">RM423_16815</name>
</gene>
<evidence type="ECO:0000256" key="3">
    <source>
        <dbReference type="ARBA" id="ARBA00022801"/>
    </source>
</evidence>
<keyword evidence="2" id="KW-0479">Metal-binding</keyword>
<evidence type="ECO:0000259" key="6">
    <source>
        <dbReference type="Pfam" id="PF01979"/>
    </source>
</evidence>
<proteinExistence type="inferred from homology"/>
<dbReference type="CDD" id="cd00854">
    <property type="entry name" value="NagA"/>
    <property type="match status" value="1"/>
</dbReference>
<organism evidence="7 8">
    <name type="scientific">Jatrophihabitans lederbergiae</name>
    <dbReference type="NCBI Taxonomy" id="3075547"/>
    <lineage>
        <taxon>Bacteria</taxon>
        <taxon>Bacillati</taxon>
        <taxon>Actinomycetota</taxon>
        <taxon>Actinomycetes</taxon>
        <taxon>Jatrophihabitantales</taxon>
        <taxon>Jatrophihabitantaceae</taxon>
        <taxon>Jatrophihabitans</taxon>
    </lineage>
</organism>
<dbReference type="InterPro" id="IPR032466">
    <property type="entry name" value="Metal_Hydrolase"/>
</dbReference>
<feature type="domain" description="Amidohydrolase-related" evidence="6">
    <location>
        <begin position="49"/>
        <end position="376"/>
    </location>
</feature>
<dbReference type="InterPro" id="IPR011059">
    <property type="entry name" value="Metal-dep_hydrolase_composite"/>
</dbReference>
<dbReference type="SUPFAM" id="SSF51338">
    <property type="entry name" value="Composite domain of metallo-dependent hydrolases"/>
    <property type="match status" value="1"/>
</dbReference>
<dbReference type="EMBL" id="JAVREH010000027">
    <property type="protein sequence ID" value="MDT0263054.1"/>
    <property type="molecule type" value="Genomic_DNA"/>
</dbReference>
<dbReference type="InterPro" id="IPR006680">
    <property type="entry name" value="Amidohydro-rel"/>
</dbReference>
<dbReference type="EC" id="3.5.1.25" evidence="7"/>
<keyword evidence="3 5" id="KW-0378">Hydrolase</keyword>
<dbReference type="NCBIfam" id="TIGR00221">
    <property type="entry name" value="nagA"/>
    <property type="match status" value="1"/>
</dbReference>